<comment type="caution">
    <text evidence="2">The sequence shown here is derived from an EMBL/GenBank/DDBJ whole genome shotgun (WGS) entry which is preliminary data.</text>
</comment>
<evidence type="ECO:0000313" key="2">
    <source>
        <dbReference type="EMBL" id="EJF77505.1"/>
    </source>
</evidence>
<keyword evidence="1" id="KW-0472">Membrane</keyword>
<evidence type="ECO:0000313" key="3">
    <source>
        <dbReference type="Proteomes" id="UP000008748"/>
    </source>
</evidence>
<proteinExistence type="predicted"/>
<dbReference type="PATRIC" id="fig|1094552.3.peg.544"/>
<keyword evidence="3" id="KW-1185">Reference proteome</keyword>
<name>J1J1M8_9HYPH</name>
<sequence length="576" mass="65095">MFSYQVKAEEKMVNLNGVHQRKLKYWLICIVGFFAILFIVFVGGFYMAKPYLNSFVKREIARHSIKAETYDVSIMGKVNLTNVTLPVPAGVSLKIGALSARPPISFIPGTFTFYNVDLQYKNINVKVPQISFNSISLKEKDSTLTSHLLQSIMRIDLSSIVAPDIQLSVKNADEQIEKLKIENFQLFNFKKGQIGSVSIKNMDLTATVADGTKQMRLTAKSDAIEAHDMDINYAYAILLGKGSSVNQVKNITGPISLKNLMVDIFEEKEKEKDVSLAVGAFKTSGFKMRSFKQTPQKLFDAYLNAREKNNIVAEKKVIRDILINDFSNITLADADVSKLVIDAPQFKETFESFQFKQGLWNQPIPKKLLISFNNLSILTKKMNEKDLDLLKKLNLERFDFSGKLDVSYDEKKRMLFLNTMSFNIRNVGSGEISAQVVDVDEKLFSAQKDLMIAASQNIGIFDIGIRYTDAGFIDKLFSYLAQNLNDKKHDLKQELYDNFYLMMTQSPKLLLKKHDEAEKISKSLGDFAKRPQTLTIKIKAKDDKGLTITDLQSALQNDLSTILNKVHLVVKNQASP</sequence>
<dbReference type="RefSeq" id="WP_006589451.1">
    <property type="nucleotide sequence ID" value="NZ_JH725076.1"/>
</dbReference>
<feature type="transmembrane region" description="Helical" evidence="1">
    <location>
        <begin position="25"/>
        <end position="48"/>
    </location>
</feature>
<dbReference type="EMBL" id="AIMC01000004">
    <property type="protein sequence ID" value="EJF77505.1"/>
    <property type="molecule type" value="Genomic_DNA"/>
</dbReference>
<dbReference type="AlphaFoldDB" id="J1J1M8"/>
<keyword evidence="1" id="KW-1133">Transmembrane helix</keyword>
<dbReference type="HOGENOM" id="CLU_482885_0_0_5"/>
<organism evidence="2 3">
    <name type="scientific">Bartonella birtlesii LL-WM9</name>
    <dbReference type="NCBI Taxonomy" id="1094552"/>
    <lineage>
        <taxon>Bacteria</taxon>
        <taxon>Pseudomonadati</taxon>
        <taxon>Pseudomonadota</taxon>
        <taxon>Alphaproteobacteria</taxon>
        <taxon>Hyphomicrobiales</taxon>
        <taxon>Bartonellaceae</taxon>
        <taxon>Bartonella</taxon>
    </lineage>
</organism>
<evidence type="ECO:0000256" key="1">
    <source>
        <dbReference type="SAM" id="Phobius"/>
    </source>
</evidence>
<protein>
    <submittedName>
        <fullName evidence="2">Uncharacterized protein</fullName>
    </submittedName>
</protein>
<keyword evidence="1" id="KW-0812">Transmembrane</keyword>
<dbReference type="Proteomes" id="UP000008748">
    <property type="component" value="Unassembled WGS sequence"/>
</dbReference>
<reference evidence="2 3" key="1">
    <citation type="submission" date="2012-03" db="EMBL/GenBank/DDBJ databases">
        <title>The Genome Sequence of Bartonella birtlesii LL-WM9.</title>
        <authorList>
            <consortium name="The Broad Institute Genome Sequencing Platform"/>
            <consortium name="The Broad Institute Genome Sequencing Center for Infectious Disease"/>
            <person name="Feldgarden M."/>
            <person name="Kirby J."/>
            <person name="Kosoy M."/>
            <person name="Birtles R."/>
            <person name="Probert W.S."/>
            <person name="Chiaraviglio L."/>
            <person name="Young S.K."/>
            <person name="Zeng Q."/>
            <person name="Gargeya S."/>
            <person name="Fitzgerald M."/>
            <person name="Haas B."/>
            <person name="Abouelleil A."/>
            <person name="Alvarado L."/>
            <person name="Arachchi H.M."/>
            <person name="Berlin A."/>
            <person name="Chapman S.B."/>
            <person name="Gearin G."/>
            <person name="Goldberg J."/>
            <person name="Griggs A."/>
            <person name="Gujja S."/>
            <person name="Hansen M."/>
            <person name="Heiman D."/>
            <person name="Howarth C."/>
            <person name="Larimer J."/>
            <person name="Lui A."/>
            <person name="MacDonald P.J.P."/>
            <person name="McCowen C."/>
            <person name="Montmayeur A."/>
            <person name="Murphy C."/>
            <person name="Neiman D."/>
            <person name="Pearson M."/>
            <person name="Priest M."/>
            <person name="Roberts A."/>
            <person name="Saif S."/>
            <person name="Shea T."/>
            <person name="Sisk P."/>
            <person name="Stolte C."/>
            <person name="Sykes S."/>
            <person name="Wortman J."/>
            <person name="Nusbaum C."/>
            <person name="Birren B."/>
        </authorList>
    </citation>
    <scope>NUCLEOTIDE SEQUENCE [LARGE SCALE GENOMIC DNA]</scope>
    <source>
        <strain evidence="2 3">LL-WM9</strain>
    </source>
</reference>
<accession>J1J1M8</accession>
<gene>
    <name evidence="2" type="ORF">ME7_00520</name>
</gene>